<name>A0ABR3WNI0_9EURO</name>
<keyword evidence="4" id="KW-0479">Metal-binding</keyword>
<protein>
    <recommendedName>
        <fullName evidence="10">Cytochrome P450</fullName>
    </recommendedName>
</protein>
<evidence type="ECO:0000256" key="1">
    <source>
        <dbReference type="ARBA" id="ARBA00001971"/>
    </source>
</evidence>
<comment type="caution">
    <text evidence="8">The sequence shown here is derived from an EMBL/GenBank/DDBJ whole genome shotgun (WGS) entry which is preliminary data.</text>
</comment>
<evidence type="ECO:0008006" key="10">
    <source>
        <dbReference type="Google" id="ProtNLM"/>
    </source>
</evidence>
<evidence type="ECO:0000256" key="6">
    <source>
        <dbReference type="ARBA" id="ARBA00023004"/>
    </source>
</evidence>
<evidence type="ECO:0000256" key="7">
    <source>
        <dbReference type="ARBA" id="ARBA00023033"/>
    </source>
</evidence>
<dbReference type="InterPro" id="IPR001128">
    <property type="entry name" value="Cyt_P450"/>
</dbReference>
<organism evidence="8 9">
    <name type="scientific">Paecilomyces lecythidis</name>
    <dbReference type="NCBI Taxonomy" id="3004212"/>
    <lineage>
        <taxon>Eukaryota</taxon>
        <taxon>Fungi</taxon>
        <taxon>Dikarya</taxon>
        <taxon>Ascomycota</taxon>
        <taxon>Pezizomycotina</taxon>
        <taxon>Eurotiomycetes</taxon>
        <taxon>Eurotiomycetidae</taxon>
        <taxon>Eurotiales</taxon>
        <taxon>Thermoascaceae</taxon>
        <taxon>Paecilomyces</taxon>
    </lineage>
</organism>
<accession>A0ABR3WNI0</accession>
<evidence type="ECO:0000256" key="3">
    <source>
        <dbReference type="ARBA" id="ARBA00022617"/>
    </source>
</evidence>
<comment type="similarity">
    <text evidence="2">Belongs to the cytochrome P450 family.</text>
</comment>
<dbReference type="CDD" id="cd11062">
    <property type="entry name" value="CYP58-like"/>
    <property type="match status" value="1"/>
</dbReference>
<gene>
    <name evidence="8" type="ORF">Plec18167_009489</name>
</gene>
<evidence type="ECO:0000256" key="2">
    <source>
        <dbReference type="ARBA" id="ARBA00010617"/>
    </source>
</evidence>
<comment type="cofactor">
    <cofactor evidence="1">
        <name>heme</name>
        <dbReference type="ChEBI" id="CHEBI:30413"/>
    </cofactor>
</comment>
<evidence type="ECO:0000313" key="9">
    <source>
        <dbReference type="Proteomes" id="UP001583193"/>
    </source>
</evidence>
<evidence type="ECO:0000313" key="8">
    <source>
        <dbReference type="EMBL" id="KAL1865221.1"/>
    </source>
</evidence>
<keyword evidence="7" id="KW-0503">Monooxygenase</keyword>
<dbReference type="PANTHER" id="PTHR24305:SF157">
    <property type="entry name" value="N-ACETYLTRYPTOPHAN 6-HYDROXYLASE IVOC-RELATED"/>
    <property type="match status" value="1"/>
</dbReference>
<dbReference type="EMBL" id="JAVDPF010000063">
    <property type="protein sequence ID" value="KAL1865221.1"/>
    <property type="molecule type" value="Genomic_DNA"/>
</dbReference>
<dbReference type="InterPro" id="IPR050121">
    <property type="entry name" value="Cytochrome_P450_monoxygenase"/>
</dbReference>
<dbReference type="InterPro" id="IPR002401">
    <property type="entry name" value="Cyt_P450_E_grp-I"/>
</dbReference>
<dbReference type="InterPro" id="IPR036396">
    <property type="entry name" value="Cyt_P450_sf"/>
</dbReference>
<dbReference type="Gene3D" id="1.10.630.10">
    <property type="entry name" value="Cytochrome P450"/>
    <property type="match status" value="1"/>
</dbReference>
<keyword evidence="6" id="KW-0408">Iron</keyword>
<dbReference type="Proteomes" id="UP001583193">
    <property type="component" value="Unassembled WGS sequence"/>
</dbReference>
<dbReference type="Pfam" id="PF00067">
    <property type="entry name" value="p450"/>
    <property type="match status" value="1"/>
</dbReference>
<dbReference type="SUPFAM" id="SSF48264">
    <property type="entry name" value="Cytochrome P450"/>
    <property type="match status" value="1"/>
</dbReference>
<keyword evidence="9" id="KW-1185">Reference proteome</keyword>
<keyword evidence="5" id="KW-0560">Oxidoreductase</keyword>
<dbReference type="PANTHER" id="PTHR24305">
    <property type="entry name" value="CYTOCHROME P450"/>
    <property type="match status" value="1"/>
</dbReference>
<evidence type="ECO:0000256" key="5">
    <source>
        <dbReference type="ARBA" id="ARBA00023002"/>
    </source>
</evidence>
<dbReference type="PRINTS" id="PR00385">
    <property type="entry name" value="P450"/>
</dbReference>
<keyword evidence="3" id="KW-0349">Heme</keyword>
<proteinExistence type="inferred from homology"/>
<dbReference type="PRINTS" id="PR00463">
    <property type="entry name" value="EP450I"/>
</dbReference>
<reference evidence="8 9" key="1">
    <citation type="journal article" date="2024" name="IMA Fungus">
        <title>IMA Genome - F19 : A genome assembly and annotation guide to empower mycologists, including annotated draft genome sequences of Ceratocystis pirilliformis, Diaporthe australafricana, Fusarium ophioides, Paecilomyces lecythidis, and Sporothrix stenoceras.</title>
        <authorList>
            <person name="Aylward J."/>
            <person name="Wilson A.M."/>
            <person name="Visagie C.M."/>
            <person name="Spraker J."/>
            <person name="Barnes I."/>
            <person name="Buitendag C."/>
            <person name="Ceriani C."/>
            <person name="Del Mar Angel L."/>
            <person name="du Plessis D."/>
            <person name="Fuchs T."/>
            <person name="Gasser K."/>
            <person name="Kramer D."/>
            <person name="Li W."/>
            <person name="Munsamy K."/>
            <person name="Piso A."/>
            <person name="Price J.L."/>
            <person name="Sonnekus B."/>
            <person name="Thomas C."/>
            <person name="van der Nest A."/>
            <person name="van Dijk A."/>
            <person name="van Heerden A."/>
            <person name="van Vuuren N."/>
            <person name="Yilmaz N."/>
            <person name="Duong T.A."/>
            <person name="van der Merwe N.A."/>
            <person name="Wingfield M.J."/>
            <person name="Wingfield B.D."/>
        </authorList>
    </citation>
    <scope>NUCLEOTIDE SEQUENCE [LARGE SCALE GENOMIC DNA]</scope>
    <source>
        <strain evidence="8 9">CMW 18167</strain>
    </source>
</reference>
<evidence type="ECO:0000256" key="4">
    <source>
        <dbReference type="ARBA" id="ARBA00022723"/>
    </source>
</evidence>
<sequence>MKLMQRFKEFHHENEVVQLSDAFSALSSDIITYYCFGESWNFVEDKTFCSDIRMATNEATEVVHLNRFFPWMVYLPYIIPMKVMVWLQPGKAALFKFAQAIYDQSAEAMDKINSTTSSGMQKMARRTIFDDLTDPSLPPHERTLHHLEDEATELLTAGTEATGETLARTIYYLSQNKEIMHQLRAELKQVMPTPTSTAPLQELEQLPLLTAVINEALRLSYGLLGRLPRVSPNEVLKYEDYIIPAGTPMSSATYFIHRDPTIFPDPEKFDPKRWITESENDKHLKRYLVPFTRGSRACLGINLVHMTLYMTIAYFVRRFDIELHDTQLEDIQATRALLAVGTRRGGLKIYAKMTDMVQD</sequence>